<evidence type="ECO:0000313" key="1">
    <source>
        <dbReference type="EMBL" id="EPB83916.1"/>
    </source>
</evidence>
<protein>
    <submittedName>
        <fullName evidence="1">Uncharacterized protein</fullName>
    </submittedName>
</protein>
<dbReference type="OrthoDB" id="2287461at2759"/>
<accession>S2J1H9</accession>
<dbReference type="AlphaFoldDB" id="S2J1H9"/>
<sequence>MPGGLERQNAFSEYYGSKTFVELQCHICKEYEFDGDYWIKIKCKCNSSFAECVYTHRHCLKMSGQCKQCGQAFIQQDAAIPVAGVEPTAKVPHYSYIILGFMRTYRAQLAASICCIIGLSIFYDALDCITVDLLEREELQGLTDAEYLYLPV</sequence>
<reference evidence="2" key="1">
    <citation type="submission" date="2013-05" db="EMBL/GenBank/DDBJ databases">
        <title>The Genome sequence of Mucor circinelloides f. circinelloides 1006PhL.</title>
        <authorList>
            <consortium name="The Broad Institute Genomics Platform"/>
            <person name="Cuomo C."/>
            <person name="Earl A."/>
            <person name="Findley K."/>
            <person name="Lee S.C."/>
            <person name="Walker B."/>
            <person name="Young S."/>
            <person name="Zeng Q."/>
            <person name="Gargeya S."/>
            <person name="Fitzgerald M."/>
            <person name="Haas B."/>
            <person name="Abouelleil A."/>
            <person name="Allen A.W."/>
            <person name="Alvarado L."/>
            <person name="Arachchi H.M."/>
            <person name="Berlin A.M."/>
            <person name="Chapman S.B."/>
            <person name="Gainer-Dewar J."/>
            <person name="Goldberg J."/>
            <person name="Griggs A."/>
            <person name="Gujja S."/>
            <person name="Hansen M."/>
            <person name="Howarth C."/>
            <person name="Imamovic A."/>
            <person name="Ireland A."/>
            <person name="Larimer J."/>
            <person name="McCowan C."/>
            <person name="Murphy C."/>
            <person name="Pearson M."/>
            <person name="Poon T.W."/>
            <person name="Priest M."/>
            <person name="Roberts A."/>
            <person name="Saif S."/>
            <person name="Shea T."/>
            <person name="Sisk P."/>
            <person name="Sykes S."/>
            <person name="Wortman J."/>
            <person name="Nusbaum C."/>
            <person name="Birren B."/>
        </authorList>
    </citation>
    <scope>NUCLEOTIDE SEQUENCE [LARGE SCALE GENOMIC DNA]</scope>
    <source>
        <strain evidence="2">1006PhL</strain>
    </source>
</reference>
<gene>
    <name evidence="1" type="ORF">HMPREF1544_09306</name>
</gene>
<proteinExistence type="predicted"/>
<organism evidence="1 2">
    <name type="scientific">Mucor circinelloides f. circinelloides (strain 1006PhL)</name>
    <name type="common">Mucormycosis agent</name>
    <name type="synonym">Calyptromyces circinelloides</name>
    <dbReference type="NCBI Taxonomy" id="1220926"/>
    <lineage>
        <taxon>Eukaryota</taxon>
        <taxon>Fungi</taxon>
        <taxon>Fungi incertae sedis</taxon>
        <taxon>Mucoromycota</taxon>
        <taxon>Mucoromycotina</taxon>
        <taxon>Mucoromycetes</taxon>
        <taxon>Mucorales</taxon>
        <taxon>Mucorineae</taxon>
        <taxon>Mucoraceae</taxon>
        <taxon>Mucor</taxon>
    </lineage>
</organism>
<dbReference type="InParanoid" id="S2J1H9"/>
<keyword evidence="2" id="KW-1185">Reference proteome</keyword>
<dbReference type="Proteomes" id="UP000014254">
    <property type="component" value="Unassembled WGS sequence"/>
</dbReference>
<evidence type="ECO:0000313" key="2">
    <source>
        <dbReference type="Proteomes" id="UP000014254"/>
    </source>
</evidence>
<dbReference type="EMBL" id="KE124054">
    <property type="protein sequence ID" value="EPB83916.1"/>
    <property type="molecule type" value="Genomic_DNA"/>
</dbReference>
<name>S2J1H9_MUCC1</name>
<dbReference type="VEuPathDB" id="FungiDB:HMPREF1544_09306"/>